<dbReference type="PANTHER" id="PTHR30411:SF1">
    <property type="entry name" value="CYTOPLASMIC PROTEIN"/>
    <property type="match status" value="1"/>
</dbReference>
<keyword evidence="2" id="KW-0030">Aminoacyl-tRNA synthetase</keyword>
<dbReference type="KEGG" id="malk:MalAC0309_1680"/>
<dbReference type="InterPro" id="IPR036754">
    <property type="entry name" value="YbaK/aa-tRNA-synt-asso_dom_sf"/>
</dbReference>
<dbReference type="Proteomes" id="UP000218965">
    <property type="component" value="Chromosome"/>
</dbReference>
<feature type="domain" description="YbaK/aminoacyl-tRNA synthetase-associated" evidence="1">
    <location>
        <begin position="29"/>
        <end position="140"/>
    </location>
</feature>
<dbReference type="CDD" id="cd04332">
    <property type="entry name" value="YbaK_like"/>
    <property type="match status" value="1"/>
</dbReference>
<dbReference type="PANTHER" id="PTHR30411">
    <property type="entry name" value="CYTOPLASMIC PROTEIN"/>
    <property type="match status" value="1"/>
</dbReference>
<evidence type="ECO:0000313" key="3">
    <source>
        <dbReference type="Proteomes" id="UP000218965"/>
    </source>
</evidence>
<dbReference type="Gene3D" id="3.90.960.10">
    <property type="entry name" value="YbaK/aminoacyl-tRNA synthetase-associated domain"/>
    <property type="match status" value="1"/>
</dbReference>
<name>A0A0U5B9N3_9MICO</name>
<organism evidence="2 3">
    <name type="scientific">Microcella alkaliphila</name>
    <dbReference type="NCBI Taxonomy" id="279828"/>
    <lineage>
        <taxon>Bacteria</taxon>
        <taxon>Bacillati</taxon>
        <taxon>Actinomycetota</taxon>
        <taxon>Actinomycetes</taxon>
        <taxon>Micrococcales</taxon>
        <taxon>Microbacteriaceae</taxon>
        <taxon>Microcella</taxon>
    </lineage>
</organism>
<evidence type="ECO:0000313" key="2">
    <source>
        <dbReference type="EMBL" id="BAU32528.1"/>
    </source>
</evidence>
<keyword evidence="2" id="KW-0436">Ligase</keyword>
<protein>
    <submittedName>
        <fullName evidence="2">YbaK/prolyl-tRNA synthetase associated region</fullName>
    </submittedName>
</protein>
<sequence>MSNPADGAARVDSAVAALGLSVDIVERGDARSLEEAAANVGVEPSQVVKTLVLKKSDDTFVFALVPGGRALSWPKIRAVLGVNKVQMPRPEQALAATGFERGTIVPLGSATAWPVIADQTISGRVALGAGRPGHSLLTEAEPLLHALDATVADISDPE</sequence>
<gene>
    <name evidence="2" type="ORF">MalAC0309_1680</name>
</gene>
<accession>A0A0U5B9N3</accession>
<proteinExistence type="predicted"/>
<evidence type="ECO:0000259" key="1">
    <source>
        <dbReference type="Pfam" id="PF04073"/>
    </source>
</evidence>
<dbReference type="GO" id="GO:0004812">
    <property type="term" value="F:aminoacyl-tRNA ligase activity"/>
    <property type="evidence" value="ECO:0007669"/>
    <property type="project" value="UniProtKB-KW"/>
</dbReference>
<dbReference type="SUPFAM" id="SSF55826">
    <property type="entry name" value="YbaK/ProRS associated domain"/>
    <property type="match status" value="1"/>
</dbReference>
<reference evidence="2 3" key="2">
    <citation type="submission" date="2016-01" db="EMBL/GenBank/DDBJ databases">
        <title>Microcella alkaliphila JAM AC0309 whole genome shotgun sequence.</title>
        <authorList>
            <person name="Kurata A."/>
            <person name="Hirose Y."/>
            <person name="Kishimoto N."/>
            <person name="Kobayashi T."/>
        </authorList>
    </citation>
    <scope>NUCLEOTIDE SEQUENCE [LARGE SCALE GENOMIC DNA]</scope>
    <source>
        <strain evidence="2 3">JAM AC0309</strain>
    </source>
</reference>
<dbReference type="Pfam" id="PF04073">
    <property type="entry name" value="tRNA_edit"/>
    <property type="match status" value="1"/>
</dbReference>
<dbReference type="GO" id="GO:0002161">
    <property type="term" value="F:aminoacyl-tRNA deacylase activity"/>
    <property type="evidence" value="ECO:0007669"/>
    <property type="project" value="InterPro"/>
</dbReference>
<dbReference type="AlphaFoldDB" id="A0A0U5B9N3"/>
<dbReference type="InterPro" id="IPR007214">
    <property type="entry name" value="YbaK/aa-tRNA-synth-assoc-dom"/>
</dbReference>
<dbReference type="OrthoDB" id="9796920at2"/>
<reference evidence="3" key="1">
    <citation type="submission" date="2015-12" db="EMBL/GenBank/DDBJ databases">
        <authorList>
            <person name="Shamseldin A."/>
            <person name="Moawad H."/>
            <person name="Abd El-Rahim W.M."/>
            <person name="Sadowsky M.J."/>
        </authorList>
    </citation>
    <scope>NUCLEOTIDE SEQUENCE [LARGE SCALE GENOMIC DNA]</scope>
    <source>
        <strain evidence="3">JAM AC0309</strain>
    </source>
</reference>
<dbReference type="RefSeq" id="WP_096421779.1">
    <property type="nucleotide sequence ID" value="NZ_AP017315.1"/>
</dbReference>
<dbReference type="EMBL" id="AP017315">
    <property type="protein sequence ID" value="BAU32528.1"/>
    <property type="molecule type" value="Genomic_DNA"/>
</dbReference>